<feature type="domain" description="PAC" evidence="3">
    <location>
        <begin position="186"/>
        <end position="241"/>
    </location>
</feature>
<dbReference type="Gene3D" id="3.30.565.10">
    <property type="entry name" value="Histidine kinase-like ATPase, C-terminal domain"/>
    <property type="match status" value="1"/>
</dbReference>
<dbReference type="InterPro" id="IPR003594">
    <property type="entry name" value="HATPase_dom"/>
</dbReference>
<sequence>MARNEKTGDGAAASPAVVCVDARGRVTAWASGAQQLLGHRPDDVIGQAYPDLFDGPMPDALGHALAEGHGWSGRVALRHRDGRRVDGEVYAAPVRDAAGDTSWVVLIDAAHDDGTTALMGAALDQLPLAIGVFDQDNRMVGANREAYRAMAVRAEDVLGRRLGEAGFAPPYRRLEQLSAEVLRTGEAVRVRISDRARDEGRGRVYADFVSPVRDADGQVCGTSIAALDITEQDLARRRLALMSAAGLGVGTTLDVIRTAQELADVAAERFADYVGVDLLDSVVRGLPPEPAGARATATYLRIAQQSVLDGCPESAIPLGQPDRIGRDSPMELALSTGRALRHRIQDPDMARWLAREPARAERARDFGIHSYLVAPLLARGTTLGLVIFLRHRTPEPFDVDDLHLAAELAARAALAIDNARQYTLQRNTALTLQHSLLPRHTPRQSAVDLAFRYVPGSSQAGVSGDWFDAIPLPGARVALVVGDVVGHGVHASAAMGRLRTAVRTLADLDLPPEELLTHLDDLVLRTDPEQEALGPTRAGEAGEMGAGCVYAVYDPVARTCAMARAGHPGPAVLRPDGALDFPDLPAGPPLGLGDLPFESAVLDLPPGSLLAFYTDGLVREVDGEIGFAPLRRALADPMASLEEMCDAVLDACCVGPPADDVALLIARTRALDDSQVATWDIAPDPAEVARARSLATGQLGLWGLEETAFVTELLVSELVTNAIRYGRPPISLRLIRDSGLVCEVSDTSSTAPHLRRARTYDEGGRGLLLVAQLSERWGTRHSANGKTIWAQQRLTAAG</sequence>
<dbReference type="SUPFAM" id="SSF55785">
    <property type="entry name" value="PYP-like sensor domain (PAS domain)"/>
    <property type="match status" value="2"/>
</dbReference>
<dbReference type="Pfam" id="PF01590">
    <property type="entry name" value="GAF"/>
    <property type="match status" value="1"/>
</dbReference>
<dbReference type="RefSeq" id="WP_269663828.1">
    <property type="nucleotide sequence ID" value="NZ_CP114413.1"/>
</dbReference>
<keyword evidence="5" id="KW-1185">Reference proteome</keyword>
<protein>
    <submittedName>
        <fullName evidence="4">SpoIIE family protein phosphatase</fullName>
    </submittedName>
</protein>
<dbReference type="Pfam" id="PF13581">
    <property type="entry name" value="HATPase_c_2"/>
    <property type="match status" value="1"/>
</dbReference>
<evidence type="ECO:0000313" key="4">
    <source>
        <dbReference type="EMBL" id="WAZ26344.1"/>
    </source>
</evidence>
<dbReference type="InterPro" id="IPR003018">
    <property type="entry name" value="GAF"/>
</dbReference>
<feature type="domain" description="PAS" evidence="2">
    <location>
        <begin position="12"/>
        <end position="59"/>
    </location>
</feature>
<dbReference type="PROSITE" id="PS50112">
    <property type="entry name" value="PAS"/>
    <property type="match status" value="1"/>
</dbReference>
<dbReference type="SMART" id="SM00091">
    <property type="entry name" value="PAS"/>
    <property type="match status" value="2"/>
</dbReference>
<dbReference type="SUPFAM" id="SSF55874">
    <property type="entry name" value="ATPase domain of HSP90 chaperone/DNA topoisomerase II/histidine kinase"/>
    <property type="match status" value="1"/>
</dbReference>
<evidence type="ECO:0000259" key="3">
    <source>
        <dbReference type="PROSITE" id="PS50113"/>
    </source>
</evidence>
<dbReference type="InterPro" id="IPR013767">
    <property type="entry name" value="PAS_fold"/>
</dbReference>
<dbReference type="InterPro" id="IPR029016">
    <property type="entry name" value="GAF-like_dom_sf"/>
</dbReference>
<dbReference type="Proteomes" id="UP001164439">
    <property type="component" value="Chromosome"/>
</dbReference>
<dbReference type="PANTHER" id="PTHR43156:SF2">
    <property type="entry name" value="STAGE II SPORULATION PROTEIN E"/>
    <property type="match status" value="1"/>
</dbReference>
<dbReference type="InterPro" id="IPR001932">
    <property type="entry name" value="PPM-type_phosphatase-like_dom"/>
</dbReference>
<dbReference type="InterPro" id="IPR036890">
    <property type="entry name" value="HATPase_C_sf"/>
</dbReference>
<evidence type="ECO:0000313" key="5">
    <source>
        <dbReference type="Proteomes" id="UP001164439"/>
    </source>
</evidence>
<dbReference type="SUPFAM" id="SSF81606">
    <property type="entry name" value="PP2C-like"/>
    <property type="match status" value="1"/>
</dbReference>
<dbReference type="InterPro" id="IPR000700">
    <property type="entry name" value="PAS-assoc_C"/>
</dbReference>
<evidence type="ECO:0000259" key="2">
    <source>
        <dbReference type="PROSITE" id="PS50112"/>
    </source>
</evidence>
<dbReference type="InterPro" id="IPR000014">
    <property type="entry name" value="PAS"/>
</dbReference>
<dbReference type="Pfam" id="PF00989">
    <property type="entry name" value="PAS"/>
    <property type="match status" value="1"/>
</dbReference>
<keyword evidence="1" id="KW-0378">Hydrolase</keyword>
<reference evidence="4" key="1">
    <citation type="submission" date="2022-12" db="EMBL/GenBank/DDBJ databases">
        <authorList>
            <person name="Ruckert C."/>
            <person name="Busche T."/>
            <person name="Kalinowski J."/>
            <person name="Wittmann C."/>
        </authorList>
    </citation>
    <scope>NUCLEOTIDE SEQUENCE</scope>
    <source>
        <strain evidence="4">DSM 40467</strain>
    </source>
</reference>
<dbReference type="CDD" id="cd16936">
    <property type="entry name" value="HATPase_RsbW-like"/>
    <property type="match status" value="1"/>
</dbReference>
<dbReference type="EMBL" id="CP114413">
    <property type="protein sequence ID" value="WAZ26344.1"/>
    <property type="molecule type" value="Genomic_DNA"/>
</dbReference>
<dbReference type="InterPro" id="IPR035965">
    <property type="entry name" value="PAS-like_dom_sf"/>
</dbReference>
<dbReference type="SUPFAM" id="SSF55781">
    <property type="entry name" value="GAF domain-like"/>
    <property type="match status" value="1"/>
</dbReference>
<proteinExistence type="predicted"/>
<dbReference type="Pfam" id="PF07228">
    <property type="entry name" value="SpoIIE"/>
    <property type="match status" value="1"/>
</dbReference>
<name>A0ABY7KU14_9ACTN</name>
<organism evidence="4 5">
    <name type="scientific">Streptomyces cinnabarinus</name>
    <dbReference type="NCBI Taxonomy" id="67287"/>
    <lineage>
        <taxon>Bacteria</taxon>
        <taxon>Bacillati</taxon>
        <taxon>Actinomycetota</taxon>
        <taxon>Actinomycetes</taxon>
        <taxon>Kitasatosporales</taxon>
        <taxon>Streptomycetaceae</taxon>
        <taxon>Streptomyces</taxon>
    </lineage>
</organism>
<dbReference type="Gene3D" id="3.30.450.40">
    <property type="match status" value="1"/>
</dbReference>
<dbReference type="Pfam" id="PF08448">
    <property type="entry name" value="PAS_4"/>
    <property type="match status" value="1"/>
</dbReference>
<accession>A0ABY7KU14</accession>
<dbReference type="InterPro" id="IPR036457">
    <property type="entry name" value="PPM-type-like_dom_sf"/>
</dbReference>
<dbReference type="CDD" id="cd00130">
    <property type="entry name" value="PAS"/>
    <property type="match status" value="1"/>
</dbReference>
<dbReference type="Gene3D" id="3.30.450.20">
    <property type="entry name" value="PAS domain"/>
    <property type="match status" value="2"/>
</dbReference>
<dbReference type="InterPro" id="IPR013656">
    <property type="entry name" value="PAS_4"/>
</dbReference>
<gene>
    <name evidence="4" type="ORF">STRCI_007909</name>
</gene>
<evidence type="ECO:0000256" key="1">
    <source>
        <dbReference type="ARBA" id="ARBA00022801"/>
    </source>
</evidence>
<dbReference type="NCBIfam" id="TIGR00229">
    <property type="entry name" value="sensory_box"/>
    <property type="match status" value="2"/>
</dbReference>
<dbReference type="SMART" id="SM00331">
    <property type="entry name" value="PP2C_SIG"/>
    <property type="match status" value="1"/>
</dbReference>
<dbReference type="SMART" id="SM00065">
    <property type="entry name" value="GAF"/>
    <property type="match status" value="1"/>
</dbReference>
<dbReference type="PANTHER" id="PTHR43156">
    <property type="entry name" value="STAGE II SPORULATION PROTEIN E-RELATED"/>
    <property type="match status" value="1"/>
</dbReference>
<dbReference type="Gene3D" id="3.60.40.10">
    <property type="entry name" value="PPM-type phosphatase domain"/>
    <property type="match status" value="1"/>
</dbReference>
<dbReference type="InterPro" id="IPR052016">
    <property type="entry name" value="Bact_Sigma-Reg"/>
</dbReference>
<dbReference type="PROSITE" id="PS50113">
    <property type="entry name" value="PAC"/>
    <property type="match status" value="1"/>
</dbReference>